<accession>E9S9Z7</accession>
<dbReference type="RefSeq" id="WP_002847927.1">
    <property type="nucleotide sequence ID" value="NZ_ADKM02000050.1"/>
</dbReference>
<evidence type="ECO:0000313" key="1">
    <source>
        <dbReference type="EMBL" id="EGC03920.1"/>
    </source>
</evidence>
<gene>
    <name evidence="1" type="ORF">CUS_6448</name>
</gene>
<sequence length="167" mass="18940">MKITSAEAAKLLRQFNEEFNTIANKERNSKEFNAAVGEDIEELRPDYSYEETRDALDEIDAKIRKLKHAINVFNTVTEIPGFGMTIDQALVYIPQLGAKRNKLYGMMNVLPKRRCTSGSYSNIIDYTYANYDVEQAKADYAKTGEELARLQTALDLVNSTVTLEVEL</sequence>
<protein>
    <submittedName>
        <fullName evidence="1">Uncharacterized protein</fullName>
    </submittedName>
</protein>
<dbReference type="eggNOG" id="ENOG50318PT">
    <property type="taxonomic scope" value="Bacteria"/>
</dbReference>
<dbReference type="Proteomes" id="UP000004259">
    <property type="component" value="Unassembled WGS sequence"/>
</dbReference>
<proteinExistence type="predicted"/>
<reference evidence="1 2" key="1">
    <citation type="submission" date="2011-02" db="EMBL/GenBank/DDBJ databases">
        <authorList>
            <person name="Nelson K.E."/>
            <person name="Sutton G."/>
            <person name="Torralba M."/>
            <person name="Durkin S."/>
            <person name="Harkins D."/>
            <person name="Montgomery R."/>
            <person name="Ziemer C."/>
            <person name="Klaassens E."/>
            <person name="Ocuiv P."/>
            <person name="Morrison M."/>
        </authorList>
    </citation>
    <scope>NUCLEOTIDE SEQUENCE [LARGE SCALE GENOMIC DNA]</scope>
    <source>
        <strain evidence="1 2">8</strain>
    </source>
</reference>
<keyword evidence="2" id="KW-1185">Reference proteome</keyword>
<organism evidence="1 2">
    <name type="scientific">Ruminococcus albus 8</name>
    <dbReference type="NCBI Taxonomy" id="246199"/>
    <lineage>
        <taxon>Bacteria</taxon>
        <taxon>Bacillati</taxon>
        <taxon>Bacillota</taxon>
        <taxon>Clostridia</taxon>
        <taxon>Eubacteriales</taxon>
        <taxon>Oscillospiraceae</taxon>
        <taxon>Ruminococcus</taxon>
    </lineage>
</organism>
<comment type="caution">
    <text evidence="1">The sequence shown here is derived from an EMBL/GenBank/DDBJ whole genome shotgun (WGS) entry which is preliminary data.</text>
</comment>
<dbReference type="Gene3D" id="6.10.320.10">
    <property type="match status" value="1"/>
</dbReference>
<dbReference type="OrthoDB" id="1924516at2"/>
<evidence type="ECO:0000313" key="2">
    <source>
        <dbReference type="Proteomes" id="UP000004259"/>
    </source>
</evidence>
<name>E9S9Z7_RUMAL</name>
<dbReference type="EMBL" id="ADKM02000050">
    <property type="protein sequence ID" value="EGC03920.1"/>
    <property type="molecule type" value="Genomic_DNA"/>
</dbReference>
<dbReference type="AlphaFoldDB" id="E9S9Z7"/>